<gene>
    <name evidence="4" type="ORF">DEH80_08240</name>
</gene>
<name>A0A363ULF4_9GAMM</name>
<proteinExistence type="predicted"/>
<dbReference type="Pfam" id="PF14231">
    <property type="entry name" value="GXWXG"/>
    <property type="match status" value="1"/>
</dbReference>
<evidence type="ECO:0000313" key="4">
    <source>
        <dbReference type="EMBL" id="PWN56250.1"/>
    </source>
</evidence>
<comment type="caution">
    <text evidence="4">The sequence shown here is derived from an EMBL/GenBank/DDBJ whole genome shotgun (WGS) entry which is preliminary data.</text>
</comment>
<protein>
    <recommendedName>
        <fullName evidence="6">DUF4334 domain-containing protein</fullName>
    </recommendedName>
</protein>
<dbReference type="Proteomes" id="UP000251800">
    <property type="component" value="Unassembled WGS sequence"/>
</dbReference>
<evidence type="ECO:0000259" key="2">
    <source>
        <dbReference type="Pfam" id="PF14231"/>
    </source>
</evidence>
<feature type="domain" description="DUF4334" evidence="3">
    <location>
        <begin position="120"/>
        <end position="175"/>
    </location>
</feature>
<evidence type="ECO:0008006" key="6">
    <source>
        <dbReference type="Google" id="ProtNLM"/>
    </source>
</evidence>
<dbReference type="OrthoDB" id="8905397at2"/>
<feature type="signal peptide" evidence="1">
    <location>
        <begin position="1"/>
        <end position="20"/>
    </location>
</feature>
<keyword evidence="5" id="KW-1185">Reference proteome</keyword>
<feature type="domain" description="GXWXG" evidence="2">
    <location>
        <begin position="58"/>
        <end position="111"/>
    </location>
</feature>
<keyword evidence="1" id="KW-0732">Signal</keyword>
<dbReference type="InterPro" id="IPR025951">
    <property type="entry name" value="GXWXG_dom"/>
</dbReference>
<organism evidence="4 5">
    <name type="scientific">Abyssibacter profundi</name>
    <dbReference type="NCBI Taxonomy" id="2182787"/>
    <lineage>
        <taxon>Bacteria</taxon>
        <taxon>Pseudomonadati</taxon>
        <taxon>Pseudomonadota</taxon>
        <taxon>Gammaproteobacteria</taxon>
        <taxon>Chromatiales</taxon>
        <taxon>Oceanococcaceae</taxon>
        <taxon>Abyssibacter</taxon>
    </lineage>
</organism>
<reference evidence="4 5" key="1">
    <citation type="submission" date="2018-05" db="EMBL/GenBank/DDBJ databases">
        <title>Abyssibacter profundi OUC007T gen. nov., sp. nov, a marine bacterium isolated from seawater of the Mariana Trench.</title>
        <authorList>
            <person name="Zhou S."/>
        </authorList>
    </citation>
    <scope>NUCLEOTIDE SEQUENCE [LARGE SCALE GENOMIC DNA]</scope>
    <source>
        <strain evidence="4 5">OUC007</strain>
    </source>
</reference>
<feature type="chain" id="PRO_5016718366" description="DUF4334 domain-containing protein" evidence="1">
    <location>
        <begin position="21"/>
        <end position="182"/>
    </location>
</feature>
<dbReference type="PROSITE" id="PS51257">
    <property type="entry name" value="PROKAR_LIPOPROTEIN"/>
    <property type="match status" value="1"/>
</dbReference>
<sequence>MQPMRTTILCTLLSASLALVGCNSNHSPETTSTSEAPMTFKTLIKSGEAVAEDRLMSLYDELEPVDLDFMLGQWSGGKFDGGAEPDPINWYGKRFDSRDHVEPLLAHAPDGSIYAFDKLGAARMRMIEFRGAVTASLIYDKQPIMDYFRKVDDDTVIGAGEVKGKPGYMFFYLQRETPGGER</sequence>
<dbReference type="EMBL" id="QEQK01000006">
    <property type="protein sequence ID" value="PWN56250.1"/>
    <property type="molecule type" value="Genomic_DNA"/>
</dbReference>
<dbReference type="Gene3D" id="2.40.128.580">
    <property type="entry name" value="GXWXG domain"/>
    <property type="match status" value="1"/>
</dbReference>
<dbReference type="Pfam" id="PF14232">
    <property type="entry name" value="DUF4334"/>
    <property type="match status" value="1"/>
</dbReference>
<evidence type="ECO:0000259" key="3">
    <source>
        <dbReference type="Pfam" id="PF14232"/>
    </source>
</evidence>
<evidence type="ECO:0000256" key="1">
    <source>
        <dbReference type="SAM" id="SignalP"/>
    </source>
</evidence>
<dbReference type="AlphaFoldDB" id="A0A363ULF4"/>
<dbReference type="InterPro" id="IPR025568">
    <property type="entry name" value="DUF4334"/>
</dbReference>
<accession>A0A363ULF4</accession>
<evidence type="ECO:0000313" key="5">
    <source>
        <dbReference type="Proteomes" id="UP000251800"/>
    </source>
</evidence>